<dbReference type="PATRIC" id="fig|280871.6.peg.4188"/>
<organism evidence="11 12">
    <name type="scientific">Mycolicibacterium llatzerense</name>
    <dbReference type="NCBI Taxonomy" id="280871"/>
    <lineage>
        <taxon>Bacteria</taxon>
        <taxon>Bacillati</taxon>
        <taxon>Actinomycetota</taxon>
        <taxon>Actinomycetes</taxon>
        <taxon>Mycobacteriales</taxon>
        <taxon>Mycobacteriaceae</taxon>
        <taxon>Mycolicibacterium</taxon>
    </lineage>
</organism>
<dbReference type="Pfam" id="PF02687">
    <property type="entry name" value="FtsX"/>
    <property type="match status" value="1"/>
</dbReference>
<feature type="domain" description="ABC3 transporter permease C-terminal" evidence="9">
    <location>
        <begin position="233"/>
        <end position="342"/>
    </location>
</feature>
<evidence type="ECO:0000256" key="1">
    <source>
        <dbReference type="ARBA" id="ARBA00004651"/>
    </source>
</evidence>
<evidence type="ECO:0000259" key="10">
    <source>
        <dbReference type="Pfam" id="PF12704"/>
    </source>
</evidence>
<keyword evidence="3" id="KW-1003">Cell membrane</keyword>
<sequence>MLIAALRDLQWRRRRFLIAVVGTSFVFAMTLVLTGLANGFRVEASNTVNSLGIDYFMIQNGAAGPFLGSSPFAQTEVERAQKLPGVQSAAAVVYAGTTALDNGTPRTMNLFGAPTAGPGMPAMSQGRPPATPDEIAVSSTLGRKIGDQMHIASHNLQVVGIVNNSTVLAQQPNLFLTTLGAQRLVYGGQPVIASVGIRGNPTKALDGYRLVDRHGAIDDMMRPLKVAVDAISIMAVLLWVVAATIIGMFIYMSAMERTRDFAVFKAVGVKTKSMMAGLAMQAVFVAVCSAAIGVLLAMGLGPMFPMRVDVPAGAYLLLPVVAITIGLIASLAGMRRAVTIDPAMAFGGP</sequence>
<keyword evidence="5 8" id="KW-1133">Transmembrane helix</keyword>
<gene>
    <name evidence="11" type="ORF">TL10_20215</name>
</gene>
<keyword evidence="2" id="KW-0813">Transport</keyword>
<keyword evidence="4 8" id="KW-0812">Transmembrane</keyword>
<dbReference type="PANTHER" id="PTHR43738">
    <property type="entry name" value="ABC TRANSPORTER, MEMBRANE PROTEIN"/>
    <property type="match status" value="1"/>
</dbReference>
<dbReference type="InterPro" id="IPR025857">
    <property type="entry name" value="MacB_PCD"/>
</dbReference>
<evidence type="ECO:0000256" key="4">
    <source>
        <dbReference type="ARBA" id="ARBA00022692"/>
    </source>
</evidence>
<feature type="domain" description="MacB-like periplasmic core" evidence="10">
    <location>
        <begin position="17"/>
        <end position="178"/>
    </location>
</feature>
<feature type="transmembrane region" description="Helical" evidence="8">
    <location>
        <begin position="230"/>
        <end position="254"/>
    </location>
</feature>
<dbReference type="PANTHER" id="PTHR43738:SF1">
    <property type="entry name" value="HEMIN TRANSPORT SYSTEM PERMEASE PROTEIN HRTB-RELATED"/>
    <property type="match status" value="1"/>
</dbReference>
<feature type="transmembrane region" description="Helical" evidence="8">
    <location>
        <begin position="16"/>
        <end position="37"/>
    </location>
</feature>
<comment type="caution">
    <text evidence="11">The sequence shown here is derived from an EMBL/GenBank/DDBJ whole genome shotgun (WGS) entry which is preliminary data.</text>
</comment>
<dbReference type="GO" id="GO:0005886">
    <property type="term" value="C:plasma membrane"/>
    <property type="evidence" value="ECO:0007669"/>
    <property type="project" value="UniProtKB-SubCell"/>
</dbReference>
<dbReference type="EMBL" id="JXST01000031">
    <property type="protein sequence ID" value="KIU15137.1"/>
    <property type="molecule type" value="Genomic_DNA"/>
</dbReference>
<dbReference type="Proteomes" id="UP000032221">
    <property type="component" value="Unassembled WGS sequence"/>
</dbReference>
<evidence type="ECO:0000256" key="7">
    <source>
        <dbReference type="ARBA" id="ARBA00038076"/>
    </source>
</evidence>
<dbReference type="AlphaFoldDB" id="A0A0D1LAF7"/>
<comment type="subcellular location">
    <subcellularLocation>
        <location evidence="1">Cell membrane</location>
        <topology evidence="1">Multi-pass membrane protein</topology>
    </subcellularLocation>
</comment>
<keyword evidence="12" id="KW-1185">Reference proteome</keyword>
<proteinExistence type="inferred from homology"/>
<name>A0A0D1LAF7_9MYCO</name>
<evidence type="ECO:0000256" key="6">
    <source>
        <dbReference type="ARBA" id="ARBA00023136"/>
    </source>
</evidence>
<accession>A0A0D1LAF7</accession>
<dbReference type="InterPro" id="IPR051125">
    <property type="entry name" value="ABC-4/HrtB_transporter"/>
</dbReference>
<evidence type="ECO:0000256" key="5">
    <source>
        <dbReference type="ARBA" id="ARBA00022989"/>
    </source>
</evidence>
<reference evidence="11 12" key="1">
    <citation type="submission" date="2015-01" db="EMBL/GenBank/DDBJ databases">
        <title>Genome sequence of Mycobacterium llatzerense and Mycobacterium immunogenum recovered from brain abscess.</title>
        <authorList>
            <person name="Greninger A.L."/>
            <person name="Langelier C."/>
            <person name="Cunningham G."/>
            <person name="Chiu C.Y."/>
            <person name="Miller S."/>
        </authorList>
    </citation>
    <scope>NUCLEOTIDE SEQUENCE [LARGE SCALE GENOMIC DNA]</scope>
    <source>
        <strain evidence="11 12">CLUC14</strain>
    </source>
</reference>
<evidence type="ECO:0000313" key="12">
    <source>
        <dbReference type="Proteomes" id="UP000032221"/>
    </source>
</evidence>
<evidence type="ECO:0000313" key="11">
    <source>
        <dbReference type="EMBL" id="KIU15137.1"/>
    </source>
</evidence>
<feature type="transmembrane region" description="Helical" evidence="8">
    <location>
        <begin position="275"/>
        <end position="300"/>
    </location>
</feature>
<evidence type="ECO:0000256" key="2">
    <source>
        <dbReference type="ARBA" id="ARBA00022448"/>
    </source>
</evidence>
<feature type="transmembrane region" description="Helical" evidence="8">
    <location>
        <begin position="312"/>
        <end position="334"/>
    </location>
</feature>
<keyword evidence="6 8" id="KW-0472">Membrane</keyword>
<dbReference type="OrthoDB" id="7298150at2"/>
<dbReference type="RefSeq" id="WP_043392206.1">
    <property type="nucleotide sequence ID" value="NZ_JXST01000031.1"/>
</dbReference>
<comment type="similarity">
    <text evidence="7">Belongs to the ABC-4 integral membrane protein family.</text>
</comment>
<protein>
    <submittedName>
        <fullName evidence="11">Glutamine ABC transporter permease</fullName>
    </submittedName>
</protein>
<evidence type="ECO:0000256" key="3">
    <source>
        <dbReference type="ARBA" id="ARBA00022475"/>
    </source>
</evidence>
<evidence type="ECO:0000256" key="8">
    <source>
        <dbReference type="SAM" id="Phobius"/>
    </source>
</evidence>
<evidence type="ECO:0000259" key="9">
    <source>
        <dbReference type="Pfam" id="PF02687"/>
    </source>
</evidence>
<dbReference type="STRING" id="280871.TL10_20215"/>
<dbReference type="InterPro" id="IPR003838">
    <property type="entry name" value="ABC3_permease_C"/>
</dbReference>
<dbReference type="Pfam" id="PF12704">
    <property type="entry name" value="MacB_PCD"/>
    <property type="match status" value="1"/>
</dbReference>